<keyword evidence="10 13" id="KW-0040">ANK repeat</keyword>
<comment type="function">
    <text evidence="15">GTPase-activating protein for the ADP ribosylation factor family.</text>
</comment>
<feature type="domain" description="PH" evidence="18">
    <location>
        <begin position="276"/>
        <end position="378"/>
    </location>
</feature>
<evidence type="ECO:0000256" key="14">
    <source>
        <dbReference type="PROSITE-ProRule" id="PRU00288"/>
    </source>
</evidence>
<dbReference type="GO" id="GO:0010008">
    <property type="term" value="C:endosome membrane"/>
    <property type="evidence" value="ECO:0007669"/>
    <property type="project" value="UniProtKB-SubCell"/>
</dbReference>
<feature type="coiled-coil region" evidence="16">
    <location>
        <begin position="127"/>
        <end position="157"/>
    </location>
</feature>
<organism evidence="20 21">
    <name type="scientific">Cyanistes caeruleus</name>
    <name type="common">Eurasian blue tit</name>
    <name type="synonym">Parus caeruleus</name>
    <dbReference type="NCBI Taxonomy" id="156563"/>
    <lineage>
        <taxon>Eukaryota</taxon>
        <taxon>Metazoa</taxon>
        <taxon>Chordata</taxon>
        <taxon>Craniata</taxon>
        <taxon>Vertebrata</taxon>
        <taxon>Euteleostomi</taxon>
        <taxon>Archelosauria</taxon>
        <taxon>Archosauria</taxon>
        <taxon>Dinosauria</taxon>
        <taxon>Saurischia</taxon>
        <taxon>Theropoda</taxon>
        <taxon>Coelurosauria</taxon>
        <taxon>Aves</taxon>
        <taxon>Neognathae</taxon>
        <taxon>Neoaves</taxon>
        <taxon>Telluraves</taxon>
        <taxon>Australaves</taxon>
        <taxon>Passeriformes</taxon>
        <taxon>Paridae</taxon>
        <taxon>Cyanistes</taxon>
    </lineage>
</organism>
<dbReference type="PROSITE" id="PS50297">
    <property type="entry name" value="ANK_REP_REGION"/>
    <property type="match status" value="2"/>
</dbReference>
<evidence type="ECO:0000313" key="21">
    <source>
        <dbReference type="Proteomes" id="UP000694410"/>
    </source>
</evidence>
<dbReference type="Gene3D" id="1.10.220.150">
    <property type="entry name" value="Arf GTPase activating protein"/>
    <property type="match status" value="1"/>
</dbReference>
<dbReference type="GO" id="GO:0008270">
    <property type="term" value="F:zinc ion binding"/>
    <property type="evidence" value="ECO:0007669"/>
    <property type="project" value="UniProtKB-KW"/>
</dbReference>
<dbReference type="InterPro" id="IPR011993">
    <property type="entry name" value="PH-like_dom_sf"/>
</dbReference>
<feature type="repeat" description="ANK" evidence="13">
    <location>
        <begin position="627"/>
        <end position="659"/>
    </location>
</feature>
<feature type="compositionally biased region" description="Basic and acidic residues" evidence="17">
    <location>
        <begin position="551"/>
        <end position="560"/>
    </location>
</feature>
<keyword evidence="8 14" id="KW-0863">Zinc-finger</keyword>
<dbReference type="Pfam" id="PF12796">
    <property type="entry name" value="Ank_2"/>
    <property type="match status" value="1"/>
</dbReference>
<feature type="domain" description="Arf-GAP" evidence="19">
    <location>
        <begin position="416"/>
        <end position="538"/>
    </location>
</feature>
<dbReference type="Proteomes" id="UP000694410">
    <property type="component" value="Unplaced"/>
</dbReference>
<protein>
    <recommendedName>
        <fullName evidence="15">Arf-GAP with coiled-coil, ANK repeat and PH domain-containing protein</fullName>
        <shortName evidence="15">Cnt-b</shortName>
    </recommendedName>
    <alternativeName>
        <fullName evidence="15">Centaurin-beta</fullName>
    </alternativeName>
</protein>
<dbReference type="PROSITE" id="PS50088">
    <property type="entry name" value="ANK_REPEAT"/>
    <property type="match status" value="2"/>
</dbReference>
<dbReference type="FunFam" id="1.25.40.20:FF:000020">
    <property type="entry name" value="Arf-GAP with coiled-coil, ANK repeat and PH domain-containing protein 2"/>
    <property type="match status" value="1"/>
</dbReference>
<dbReference type="PANTHER" id="PTHR23180:SF241">
    <property type="entry name" value="ARF-GAP WITH COILED-COIL, ANK REPEAT AND PH DOMAIN-CONTAINING PROTEIN 2"/>
    <property type="match status" value="1"/>
</dbReference>
<evidence type="ECO:0000256" key="7">
    <source>
        <dbReference type="ARBA" id="ARBA00022753"/>
    </source>
</evidence>
<evidence type="ECO:0000259" key="19">
    <source>
        <dbReference type="PROSITE" id="PS50115"/>
    </source>
</evidence>
<reference evidence="20" key="2">
    <citation type="submission" date="2025-09" db="UniProtKB">
        <authorList>
            <consortium name="Ensembl"/>
        </authorList>
    </citation>
    <scope>IDENTIFICATION</scope>
</reference>
<dbReference type="Pfam" id="PF16746">
    <property type="entry name" value="BAR_3"/>
    <property type="match status" value="1"/>
</dbReference>
<keyword evidence="12" id="KW-0472">Membrane</keyword>
<dbReference type="InterPro" id="IPR027267">
    <property type="entry name" value="AH/BAR_dom_sf"/>
</dbReference>
<dbReference type="FunFam" id="2.30.29.30:FF:000026">
    <property type="entry name" value="Arf-GAP with coiled-coil, ANK repeat and PH domain-containing protein 2"/>
    <property type="match status" value="1"/>
</dbReference>
<dbReference type="Gene3D" id="1.25.40.20">
    <property type="entry name" value="Ankyrin repeat-containing domain"/>
    <property type="match status" value="1"/>
</dbReference>
<name>A0A8C0V0H0_CYACU</name>
<dbReference type="InterPro" id="IPR037278">
    <property type="entry name" value="ARFGAP/RecO"/>
</dbReference>
<evidence type="ECO:0000256" key="13">
    <source>
        <dbReference type="PROSITE-ProRule" id="PRU00023"/>
    </source>
</evidence>
<accession>A0A8C0V0H0</accession>
<feature type="compositionally biased region" description="Basic and acidic residues" evidence="17">
    <location>
        <begin position="381"/>
        <end position="395"/>
    </location>
</feature>
<dbReference type="SMART" id="SM00105">
    <property type="entry name" value="ArfGap"/>
    <property type="match status" value="1"/>
</dbReference>
<evidence type="ECO:0000256" key="12">
    <source>
        <dbReference type="ARBA" id="ARBA00023136"/>
    </source>
</evidence>
<dbReference type="FunFam" id="1.20.1270.60:FF:000025">
    <property type="entry name" value="arf-GAP with coiled-coil, ANK repeat and PH domain-containing protein 2"/>
    <property type="match status" value="1"/>
</dbReference>
<dbReference type="InterPro" id="IPR036770">
    <property type="entry name" value="Ankyrin_rpt-contain_sf"/>
</dbReference>
<dbReference type="Gene3D" id="1.20.1270.60">
    <property type="entry name" value="Arfaptin homology (AH) domain/BAR domain"/>
    <property type="match status" value="1"/>
</dbReference>
<keyword evidence="3 15" id="KW-0343">GTPase activation</keyword>
<dbReference type="FunFam" id="1.10.220.150:FF:000007">
    <property type="entry name" value="Arf-GAP with coiled-coil, ANK repeat and PH domain-containing protein 2"/>
    <property type="match status" value="1"/>
</dbReference>
<feature type="region of interest" description="Disordered" evidence="17">
    <location>
        <begin position="540"/>
        <end position="590"/>
    </location>
</feature>
<dbReference type="Pfam" id="PF01412">
    <property type="entry name" value="ArfGap"/>
    <property type="match status" value="1"/>
</dbReference>
<keyword evidence="5 15" id="KW-0479">Metal-binding</keyword>
<dbReference type="CDD" id="cd13250">
    <property type="entry name" value="PH_ACAP"/>
    <property type="match status" value="1"/>
</dbReference>
<dbReference type="PROSITE" id="PS50115">
    <property type="entry name" value="ARFGAP"/>
    <property type="match status" value="1"/>
</dbReference>
<dbReference type="SUPFAM" id="SSF103657">
    <property type="entry name" value="BAR/IMD domain-like"/>
    <property type="match status" value="1"/>
</dbReference>
<evidence type="ECO:0000256" key="9">
    <source>
        <dbReference type="ARBA" id="ARBA00022833"/>
    </source>
</evidence>
<dbReference type="AlphaFoldDB" id="A0A8C0V0H0"/>
<dbReference type="SMART" id="SM00248">
    <property type="entry name" value="ANK"/>
    <property type="match status" value="3"/>
</dbReference>
<comment type="domain">
    <text evidence="15">The BAR domain mediates homodimerization, it can neither bind membrane nor impart curvature, but instead requires the neighboring PH domain to achieve these functions.</text>
</comment>
<evidence type="ECO:0000256" key="4">
    <source>
        <dbReference type="ARBA" id="ARBA00022475"/>
    </source>
</evidence>
<dbReference type="PANTHER" id="PTHR23180">
    <property type="entry name" value="CENTAURIN/ARF"/>
    <property type="match status" value="1"/>
</dbReference>
<dbReference type="SUPFAM" id="SSF57863">
    <property type="entry name" value="ArfGap/RecO-like zinc finger"/>
    <property type="match status" value="1"/>
</dbReference>
<dbReference type="InterPro" id="IPR004148">
    <property type="entry name" value="BAR_dom"/>
</dbReference>
<dbReference type="PROSITE" id="PS50003">
    <property type="entry name" value="PH_DOMAIN"/>
    <property type="match status" value="1"/>
</dbReference>
<proteinExistence type="predicted"/>
<dbReference type="SUPFAM" id="SSF50729">
    <property type="entry name" value="PH domain-like"/>
    <property type="match status" value="1"/>
</dbReference>
<feature type="region of interest" description="Disordered" evidence="17">
    <location>
        <begin position="381"/>
        <end position="407"/>
    </location>
</feature>
<dbReference type="PRINTS" id="PR00405">
    <property type="entry name" value="REVINTRACTNG"/>
</dbReference>
<keyword evidence="7 15" id="KW-0967">Endosome</keyword>
<dbReference type="CDD" id="cd07638">
    <property type="entry name" value="BAR_ACAP2"/>
    <property type="match status" value="1"/>
</dbReference>
<dbReference type="Pfam" id="PF00169">
    <property type="entry name" value="PH"/>
    <property type="match status" value="1"/>
</dbReference>
<evidence type="ECO:0000256" key="1">
    <source>
        <dbReference type="ARBA" id="ARBA00004236"/>
    </source>
</evidence>
<reference evidence="20" key="1">
    <citation type="submission" date="2025-08" db="UniProtKB">
        <authorList>
            <consortium name="Ensembl"/>
        </authorList>
    </citation>
    <scope>IDENTIFICATION</scope>
</reference>
<evidence type="ECO:0000313" key="20">
    <source>
        <dbReference type="Ensembl" id="ENSCCEP00000015745.1"/>
    </source>
</evidence>
<dbReference type="InterPro" id="IPR045258">
    <property type="entry name" value="ACAP1/2/3-like"/>
</dbReference>
<feature type="repeat" description="ANK" evidence="13">
    <location>
        <begin position="660"/>
        <end position="692"/>
    </location>
</feature>
<dbReference type="SUPFAM" id="SSF48403">
    <property type="entry name" value="Ankyrin repeat"/>
    <property type="match status" value="1"/>
</dbReference>
<keyword evidence="21" id="KW-1185">Reference proteome</keyword>
<gene>
    <name evidence="20" type="primary">ACAP2</name>
</gene>
<comment type="activity regulation">
    <text evidence="15">GAP activity stimulated by phosphatidylinositol 4,5-bisphosphate (PIP2) and phosphatidic acid.</text>
</comment>
<keyword evidence="9 15" id="KW-0862">Zinc</keyword>
<evidence type="ECO:0000259" key="18">
    <source>
        <dbReference type="PROSITE" id="PS50003"/>
    </source>
</evidence>
<evidence type="ECO:0000256" key="10">
    <source>
        <dbReference type="ARBA" id="ARBA00023043"/>
    </source>
</evidence>
<dbReference type="InterPro" id="IPR038508">
    <property type="entry name" value="ArfGAP_dom_sf"/>
</dbReference>
<keyword evidence="11 16" id="KW-0175">Coiled coil</keyword>
<dbReference type="Gene3D" id="2.30.29.30">
    <property type="entry name" value="Pleckstrin-homology domain (PH domain)/Phosphotyrosine-binding domain (PTB)"/>
    <property type="match status" value="1"/>
</dbReference>
<dbReference type="Ensembl" id="ENSCCET00000024392.1">
    <property type="protein sequence ID" value="ENSCCEP00000015745.1"/>
    <property type="gene ID" value="ENSCCEG00000014834.1"/>
</dbReference>
<evidence type="ECO:0000256" key="3">
    <source>
        <dbReference type="ARBA" id="ARBA00022468"/>
    </source>
</evidence>
<sequence length="766" mass="86893">MSVCLPLLPRLRVFLCKILKKNLFYACRAALEEVEGDVTELELKLDKLVKLCIAMIDTGKAFCTANKQFMNGIRDLAQYSCKDTLVETSLMKFSDTLQEMINYHNILFDQIQRSIKTQLQTFVKEDIRKFKDAKKQFEKVSEEKENALVKNAQVQRNKQHEVEEATNILTATRKCFRHIALDYVLQINVLQSKRRAEILKSMLSFMYAHLAFFHQGYDLFSELEPYMKDLGAQLDQLAVDAAKEKRDMEQKHSTIQQKDYSSDDTKLEYNVDAANGIVMEGYLFKRASNAFKTWNRKKPDHIRRWFSIQNNQLVYQKKFKDNPTVVVEDLRLCTVKHCEDIERRFCFEVVSPTKSCMLQADSEKLRQAWIKAVQTSIATAYREKGDESEKQEKKSSPSTGSLESGSETKEKLLKGESALQRVQCIPGNAACCDCGLADPRWASINLGITLCIECSGIHRSLGVHFSKVRSLTLDSWEPELLKLMCELGNDVINRIYEAKLEKVGVKKPQSGSQRQEKEAYIRAKYVERKFVEKQAASVPLPEPGTKVLPPRQEEKRHSGPEKSLLAGEQGAASQREGDKQESPVFCDSKQPNPGLQLYQAAFEKNLPHMAEALAHGAEVNWVNVEENKATPLIQAVRGGSLVTCEFLLQNGANVNIRDMKGRGPLHHATVLGHTGQVCLFLKRGANQHATDEEGKDPLSIAVEAANADIVTLLRLARMNEEMRESEGLYGQPGDEIYQDIFRDFSQMASNNPEKLNRFQQSDSQKS</sequence>
<keyword evidence="4" id="KW-1003">Cell membrane</keyword>
<dbReference type="InterPro" id="IPR001849">
    <property type="entry name" value="PH_domain"/>
</dbReference>
<dbReference type="GO" id="GO:0005096">
    <property type="term" value="F:GTPase activator activity"/>
    <property type="evidence" value="ECO:0007669"/>
    <property type="project" value="UniProtKB-KW"/>
</dbReference>
<evidence type="ECO:0000256" key="5">
    <source>
        <dbReference type="ARBA" id="ARBA00022723"/>
    </source>
</evidence>
<evidence type="ECO:0000256" key="6">
    <source>
        <dbReference type="ARBA" id="ARBA00022737"/>
    </source>
</evidence>
<comment type="subcellular location">
    <subcellularLocation>
        <location evidence="1">Cell membrane</location>
    </subcellularLocation>
    <subcellularLocation>
        <location evidence="2 15">Endosome membrane</location>
        <topology evidence="2 15">Peripheral membrane protein</topology>
    </subcellularLocation>
</comment>
<evidence type="ECO:0000256" key="8">
    <source>
        <dbReference type="ARBA" id="ARBA00022771"/>
    </source>
</evidence>
<dbReference type="SMART" id="SM00233">
    <property type="entry name" value="PH"/>
    <property type="match status" value="1"/>
</dbReference>
<keyword evidence="6 15" id="KW-0677">Repeat</keyword>
<comment type="domain">
    <text evidence="15">PH domain binds phospholipids including phosphatidic acid, phosphatidylinositol 3-phosphate, phosphatidylinositol 3,5-bisphosphate (PIP2) and phosphatidylinositol 3,4,5-trisphosphate (PIP3). May mediate protein binding to PIP2 or PIP3 containing membranes.</text>
</comment>
<dbReference type="InterPro" id="IPR002110">
    <property type="entry name" value="Ankyrin_rpt"/>
</dbReference>
<dbReference type="InterPro" id="IPR001164">
    <property type="entry name" value="ArfGAP_dom"/>
</dbReference>
<evidence type="ECO:0000256" key="11">
    <source>
        <dbReference type="ARBA" id="ARBA00023054"/>
    </source>
</evidence>
<dbReference type="GO" id="GO:0005886">
    <property type="term" value="C:plasma membrane"/>
    <property type="evidence" value="ECO:0007669"/>
    <property type="project" value="UniProtKB-SubCell"/>
</dbReference>
<evidence type="ECO:0000256" key="2">
    <source>
        <dbReference type="ARBA" id="ARBA00004481"/>
    </source>
</evidence>
<evidence type="ECO:0000256" key="15">
    <source>
        <dbReference type="RuleBase" id="RU369028"/>
    </source>
</evidence>
<evidence type="ECO:0000256" key="16">
    <source>
        <dbReference type="SAM" id="Coils"/>
    </source>
</evidence>
<evidence type="ECO:0000256" key="17">
    <source>
        <dbReference type="SAM" id="MobiDB-lite"/>
    </source>
</evidence>
<feature type="compositionally biased region" description="Low complexity" evidence="17">
    <location>
        <begin position="396"/>
        <end position="405"/>
    </location>
</feature>